<organism evidence="17 18">
    <name type="scientific">Nothobranchius furzeri</name>
    <name type="common">Turquoise killifish</name>
    <dbReference type="NCBI Taxonomy" id="105023"/>
    <lineage>
        <taxon>Eukaryota</taxon>
        <taxon>Metazoa</taxon>
        <taxon>Chordata</taxon>
        <taxon>Craniata</taxon>
        <taxon>Vertebrata</taxon>
        <taxon>Euteleostomi</taxon>
        <taxon>Actinopterygii</taxon>
        <taxon>Neopterygii</taxon>
        <taxon>Teleostei</taxon>
        <taxon>Neoteleostei</taxon>
        <taxon>Acanthomorphata</taxon>
        <taxon>Ovalentaria</taxon>
        <taxon>Atherinomorphae</taxon>
        <taxon>Cyprinodontiformes</taxon>
        <taxon>Nothobranchiidae</taxon>
        <taxon>Nothobranchius</taxon>
    </lineage>
</organism>
<dbReference type="KEGG" id="nfu:107389070"/>
<evidence type="ECO:0000256" key="1">
    <source>
        <dbReference type="ARBA" id="ARBA00007158"/>
    </source>
</evidence>
<dbReference type="GeneID" id="107389070"/>
<feature type="compositionally biased region" description="Low complexity" evidence="14">
    <location>
        <begin position="160"/>
        <end position="173"/>
    </location>
</feature>
<keyword evidence="5" id="KW-0677">Repeat</keyword>
<dbReference type="InterPro" id="IPR027008">
    <property type="entry name" value="Teashirt_fam"/>
</dbReference>
<evidence type="ECO:0000256" key="11">
    <source>
        <dbReference type="ARBA" id="ARBA00023163"/>
    </source>
</evidence>
<feature type="compositionally biased region" description="Basic and acidic residues" evidence="14">
    <location>
        <begin position="673"/>
        <end position="689"/>
    </location>
</feature>
<keyword evidence="10 16" id="KW-0371">Homeobox</keyword>
<dbReference type="PANTHER" id="PTHR12487">
    <property type="entry name" value="TEASHIRT-RELATED"/>
    <property type="match status" value="1"/>
</dbReference>
<feature type="region of interest" description="Disordered" evidence="14">
    <location>
        <begin position="651"/>
        <end position="719"/>
    </location>
</feature>
<sequence>MPRRKQEAPKRAAAYSPEERAERMVEEAEAGELPSVPHDDLSIKEELEQNLGTAEEQACDHESAEAAELSGQEMDSESHVSETSDRLSDFESPPRKAEASLVTASQSADAKTPPIGIDTLEQMKAIYSSFLTSPLWSPLNLNPTPLQPQPSASAEKQTRSNSTSSSSSCSSGSYDWHQSAVAKTLQQHPPQSRQTTPAEPSLFSTVQLHRQNPKLFGSIFTGASKFRCKGCSAAYDTLVELTVHMNDTGHYRDDNQDKTGSGAKRWSKPRKRSLMEMEGKEDAQKVLKCMYCGHSFESLQDLSVHMIKTKHYQKVPLKEPMAPVATKIMSSKKRGLVGLDLTSAPRSREGTPKAKGEMSEPSQKPSFDLYTAPNNRYSHQNGASYTWQFESNKLQILKCMECGSSYNTLQELRTHMMVTGHFLRMTGSVAKKTKTLSEATSPNPGRVNTPTEQRVQSVPLAPSTFSPSPLQTTTTPPATSPPLKEIKKEEVEEECTKQETVGNEKQVPVAVGKEEDVEKEEKFDISKYNYLTEEDLKESPKGGLDILKSLENTVTSAINKAQSGNPSWGGYPSIHAAYQFPSALKLQQGNMDKNSQMKFLFSGGDGALSSYAKNQPLVSPPLSQSSPFPTNNFQAMEDLVKKVTEKVAKVEQKAKQISPKRDNQLSPCSSDAGDSHKGGEAESPRDWREGTPANSDRGSHSDRASPATEPKRDSIVKSPLASALRCSTAIITGHTPPEQPFVNPLSALQSVMNIHLGKAAKPSLPNQDPLSLLSRLSQSMTEKAAVAASPLQTKKPESVVDNSFCQLSDDQPIDLTKSKSDKGGSTGSAPLTPSSTASSISPISLVTPAKLAVVSPYTSTSPLHENALSDISDMLRNLTQSHPVTKPPSRPRVTDKTEVMGSTVEEDDVSLHGHKRKGRHSNWNPQHLLLLQAQFASSLRQTSEGKFIINDLSPQERMHISRFTGLSMTTISHWLANVKYQLRRTGRTKFLKNLDSGQPIFFCSDCASQIRTPTAYMCHLEAHLGFRIRDLAKMSPKQTARDTNTLAEKIVPLESFLSPQSPDDRNSNGAVYRCQLCIRKFATKHAIKLHLSKTHGKSPEDHLLYVCELEKQ</sequence>
<feature type="domain" description="C2H2-type" evidence="15">
    <location>
        <begin position="1072"/>
        <end position="1100"/>
    </location>
</feature>
<dbReference type="CDD" id="cd00086">
    <property type="entry name" value="homeodomain"/>
    <property type="match status" value="1"/>
</dbReference>
<dbReference type="Pfam" id="PF26094">
    <property type="entry name" value="HTH_TSHZ3"/>
    <property type="match status" value="1"/>
</dbReference>
<reference evidence="17" key="3">
    <citation type="submission" date="2025-05" db="UniProtKB">
        <authorList>
            <consortium name="Ensembl"/>
        </authorList>
    </citation>
    <scope>IDENTIFICATION</scope>
</reference>
<evidence type="ECO:0000256" key="5">
    <source>
        <dbReference type="ARBA" id="ARBA00022737"/>
    </source>
</evidence>
<reference evidence="17" key="1">
    <citation type="submission" date="2014-08" db="EMBL/GenBank/DDBJ databases">
        <authorList>
            <person name="Senf B."/>
            <person name="Petzold A."/>
            <person name="Downie B.R."/>
            <person name="Koch P."/>
            <person name="Platzer M."/>
        </authorList>
    </citation>
    <scope>NUCLEOTIDE SEQUENCE [LARGE SCALE GENOMIC DNA]</scope>
    <source>
        <strain evidence="17">GRZ</strain>
    </source>
</reference>
<evidence type="ECO:0000256" key="10">
    <source>
        <dbReference type="ARBA" id="ARBA00023155"/>
    </source>
</evidence>
<dbReference type="InterPro" id="IPR058631">
    <property type="entry name" value="TSHZ1-3_homeodomain"/>
</dbReference>
<evidence type="ECO:0000313" key="17">
    <source>
        <dbReference type="Ensembl" id="ENSNFUP00015009728.1"/>
    </source>
</evidence>
<dbReference type="SMART" id="SM00355">
    <property type="entry name" value="ZnF_C2H2"/>
    <property type="match status" value="5"/>
</dbReference>
<keyword evidence="7" id="KW-0862">Zinc</keyword>
<dbReference type="PROSITE" id="PS50157">
    <property type="entry name" value="ZINC_FINGER_C2H2_2"/>
    <property type="match status" value="2"/>
</dbReference>
<dbReference type="Proteomes" id="UP000822369">
    <property type="component" value="Chromosome 4"/>
</dbReference>
<dbReference type="PROSITE" id="PS00028">
    <property type="entry name" value="ZINC_FINGER_C2H2_1"/>
    <property type="match status" value="5"/>
</dbReference>
<feature type="compositionally biased region" description="Basic and acidic residues" evidence="14">
    <location>
        <begin position="37"/>
        <end position="47"/>
    </location>
</feature>
<dbReference type="GO" id="GO:0000981">
    <property type="term" value="F:DNA-binding transcription factor activity, RNA polymerase II-specific"/>
    <property type="evidence" value="ECO:0007669"/>
    <property type="project" value="TreeGrafter"/>
</dbReference>
<keyword evidence="4" id="KW-0479">Metal-binding</keyword>
<keyword evidence="18" id="KW-1185">Reference proteome</keyword>
<evidence type="ECO:0000256" key="12">
    <source>
        <dbReference type="ARBA" id="ARBA00023242"/>
    </source>
</evidence>
<feature type="compositionally biased region" description="Basic and acidic residues" evidence="14">
    <location>
        <begin position="697"/>
        <end position="715"/>
    </location>
</feature>
<evidence type="ECO:0000256" key="7">
    <source>
        <dbReference type="ARBA" id="ARBA00022833"/>
    </source>
</evidence>
<dbReference type="SUPFAM" id="SSF57667">
    <property type="entry name" value="beta-beta-alpha zinc fingers"/>
    <property type="match status" value="1"/>
</dbReference>
<evidence type="ECO:0000256" key="3">
    <source>
        <dbReference type="ARBA" id="ARBA00022491"/>
    </source>
</evidence>
<feature type="domain" description="C2H2-type" evidence="15">
    <location>
        <begin position="287"/>
        <end position="316"/>
    </location>
</feature>
<feature type="region of interest" description="Disordered" evidence="14">
    <location>
        <begin position="803"/>
        <end position="840"/>
    </location>
</feature>
<gene>
    <name evidence="17" type="primary">tshz3a</name>
    <name evidence="16" type="synonym">tshz3</name>
    <name evidence="16" type="ORF">G4P62_012988</name>
</gene>
<evidence type="ECO:0000256" key="4">
    <source>
        <dbReference type="ARBA" id="ARBA00022723"/>
    </source>
</evidence>
<protein>
    <submittedName>
        <fullName evidence="16 17">Teashirt zinc finger homeobox 3</fullName>
    </submittedName>
</protein>
<evidence type="ECO:0000256" key="14">
    <source>
        <dbReference type="SAM" id="MobiDB-lite"/>
    </source>
</evidence>
<keyword evidence="9 16" id="KW-0238">DNA-binding</keyword>
<keyword evidence="3" id="KW-0678">Repressor</keyword>
<proteinExistence type="inferred from homology"/>
<keyword evidence="12" id="KW-0539">Nucleus</keyword>
<feature type="compositionally biased region" description="Polar residues" evidence="14">
    <location>
        <begin position="436"/>
        <end position="456"/>
    </location>
</feature>
<feature type="region of interest" description="Disordered" evidence="14">
    <location>
        <begin position="436"/>
        <end position="507"/>
    </location>
</feature>
<evidence type="ECO:0000256" key="6">
    <source>
        <dbReference type="ARBA" id="ARBA00022771"/>
    </source>
</evidence>
<evidence type="ECO:0000256" key="9">
    <source>
        <dbReference type="ARBA" id="ARBA00023125"/>
    </source>
</evidence>
<evidence type="ECO:0000256" key="8">
    <source>
        <dbReference type="ARBA" id="ARBA00023015"/>
    </source>
</evidence>
<dbReference type="SUPFAM" id="SSF46689">
    <property type="entry name" value="Homeodomain-like"/>
    <property type="match status" value="1"/>
</dbReference>
<feature type="compositionally biased region" description="Low complexity" evidence="14">
    <location>
        <begin position="615"/>
        <end position="627"/>
    </location>
</feature>
<dbReference type="SMART" id="SM00389">
    <property type="entry name" value="HOX"/>
    <property type="match status" value="1"/>
</dbReference>
<dbReference type="GO" id="GO:0005634">
    <property type="term" value="C:nucleus"/>
    <property type="evidence" value="ECO:0007669"/>
    <property type="project" value="TreeGrafter"/>
</dbReference>
<keyword evidence="8" id="KW-0805">Transcription regulation</keyword>
<evidence type="ECO:0000259" key="15">
    <source>
        <dbReference type="PROSITE" id="PS50157"/>
    </source>
</evidence>
<feature type="compositionally biased region" description="Low complexity" evidence="14">
    <location>
        <begin position="462"/>
        <end position="477"/>
    </location>
</feature>
<feature type="compositionally biased region" description="Basic and acidic residues" evidence="14">
    <location>
        <begin position="17"/>
        <end position="26"/>
    </location>
</feature>
<name>A0A8C6KT37_NOTFU</name>
<feature type="compositionally biased region" description="Basic and acidic residues" evidence="14">
    <location>
        <begin position="484"/>
        <end position="497"/>
    </location>
</feature>
<dbReference type="CTD" id="558522"/>
<dbReference type="GeneTree" id="ENSGT00950000183051"/>
<keyword evidence="2" id="KW-0217">Developmental protein</keyword>
<dbReference type="RefSeq" id="XP_015820440.1">
    <property type="nucleotide sequence ID" value="XM_015964954.3"/>
</dbReference>
<feature type="region of interest" description="Disordered" evidence="14">
    <location>
        <begin position="141"/>
        <end position="174"/>
    </location>
</feature>
<dbReference type="EMBL" id="JAAVVJ010000004">
    <property type="protein sequence ID" value="KAF7224846.1"/>
    <property type="molecule type" value="Genomic_DNA"/>
</dbReference>
<feature type="compositionally biased region" description="Basic and acidic residues" evidence="14">
    <location>
        <begin position="651"/>
        <end position="663"/>
    </location>
</feature>
<accession>A0A8C6KT37</accession>
<dbReference type="AlphaFoldDB" id="A0A8C6KT37"/>
<feature type="compositionally biased region" description="Basic and acidic residues" evidence="14">
    <location>
        <begin position="1"/>
        <end position="10"/>
    </location>
</feature>
<dbReference type="OMA" id="ESNKFQI"/>
<dbReference type="GO" id="GO:0003677">
    <property type="term" value="F:DNA binding"/>
    <property type="evidence" value="ECO:0007669"/>
    <property type="project" value="UniProtKB-KW"/>
</dbReference>
<feature type="region of interest" description="Disordered" evidence="14">
    <location>
        <begin position="610"/>
        <end position="630"/>
    </location>
</feature>
<dbReference type="OrthoDB" id="5815793at2759"/>
<feature type="compositionally biased region" description="Low complexity" evidence="14">
    <location>
        <begin position="827"/>
        <end position="840"/>
    </location>
</feature>
<feature type="region of interest" description="Disordered" evidence="14">
    <location>
        <begin position="1"/>
        <end position="115"/>
    </location>
</feature>
<dbReference type="Pfam" id="PF13912">
    <property type="entry name" value="zf-C2H2_6"/>
    <property type="match status" value="2"/>
</dbReference>
<dbReference type="InterPro" id="IPR001356">
    <property type="entry name" value="HD"/>
</dbReference>
<dbReference type="PANTHER" id="PTHR12487:SF5">
    <property type="entry name" value="TEASHIRT HOMOLOG 3"/>
    <property type="match status" value="1"/>
</dbReference>
<dbReference type="Gene3D" id="3.30.160.60">
    <property type="entry name" value="Classic Zinc Finger"/>
    <property type="match status" value="1"/>
</dbReference>
<dbReference type="InterPro" id="IPR009057">
    <property type="entry name" value="Homeodomain-like_sf"/>
</dbReference>
<feature type="region of interest" description="Disordered" evidence="14">
    <location>
        <begin position="338"/>
        <end position="368"/>
    </location>
</feature>
<feature type="region of interest" description="Disordered" evidence="14">
    <location>
        <begin position="880"/>
        <end position="918"/>
    </location>
</feature>
<dbReference type="Ensembl" id="ENSNFUT00015010225.1">
    <property type="protein sequence ID" value="ENSNFUP00015009728.1"/>
    <property type="gene ID" value="ENSNFUG00015004754.1"/>
</dbReference>
<comment type="similarity">
    <text evidence="1">Belongs to the teashirt C2H2-type zinc-finger protein family.</text>
</comment>
<keyword evidence="6 13" id="KW-0863">Zinc-finger</keyword>
<evidence type="ECO:0000313" key="18">
    <source>
        <dbReference type="Proteomes" id="UP000694548"/>
    </source>
</evidence>
<reference evidence="16" key="2">
    <citation type="submission" date="2020-03" db="EMBL/GenBank/DDBJ databases">
        <title>Intra-Species Differences in Population Size shape Life History and Genome Evolution.</title>
        <authorList>
            <person name="Willemsen D."/>
            <person name="Cui R."/>
            <person name="Valenzano D.R."/>
        </authorList>
    </citation>
    <scope>NUCLEOTIDE SEQUENCE</scope>
    <source>
        <strain evidence="16">GRZ</strain>
        <tissue evidence="16">Whole</tissue>
    </source>
</reference>
<evidence type="ECO:0000256" key="13">
    <source>
        <dbReference type="PROSITE-ProRule" id="PRU00042"/>
    </source>
</evidence>
<evidence type="ECO:0000313" key="16">
    <source>
        <dbReference type="EMBL" id="KAF7224846.1"/>
    </source>
</evidence>
<keyword evidence="11" id="KW-0804">Transcription</keyword>
<feature type="compositionally biased region" description="Basic and acidic residues" evidence="14">
    <location>
        <begin position="346"/>
        <end position="358"/>
    </location>
</feature>
<evidence type="ECO:0000256" key="2">
    <source>
        <dbReference type="ARBA" id="ARBA00022473"/>
    </source>
</evidence>
<dbReference type="InterPro" id="IPR036236">
    <property type="entry name" value="Znf_C2H2_sf"/>
</dbReference>
<dbReference type="GO" id="GO:0008270">
    <property type="term" value="F:zinc ion binding"/>
    <property type="evidence" value="ECO:0007669"/>
    <property type="project" value="UniProtKB-KW"/>
</dbReference>
<feature type="compositionally biased region" description="Basic and acidic residues" evidence="14">
    <location>
        <begin position="76"/>
        <end position="98"/>
    </location>
</feature>
<dbReference type="Proteomes" id="UP000694548">
    <property type="component" value="Chromosome sgr13"/>
</dbReference>
<dbReference type="InterPro" id="IPR013087">
    <property type="entry name" value="Znf_C2H2_type"/>
</dbReference>